<accession>A0A1L7CWJ8</accession>
<dbReference type="KEGG" id="csph:CSPHI_03035"/>
<organism evidence="1 2">
    <name type="scientific">Corynebacterium sphenisci DSM 44792</name>
    <dbReference type="NCBI Taxonomy" id="1437874"/>
    <lineage>
        <taxon>Bacteria</taxon>
        <taxon>Bacillati</taxon>
        <taxon>Actinomycetota</taxon>
        <taxon>Actinomycetes</taxon>
        <taxon>Mycobacteriales</taxon>
        <taxon>Corynebacteriaceae</taxon>
        <taxon>Corynebacterium</taxon>
    </lineage>
</organism>
<evidence type="ECO:0000313" key="1">
    <source>
        <dbReference type="EMBL" id="APT90214.1"/>
    </source>
</evidence>
<gene>
    <name evidence="1" type="ORF">CSPHI_03035</name>
</gene>
<keyword evidence="2" id="KW-1185">Reference proteome</keyword>
<reference evidence="1 2" key="1">
    <citation type="submission" date="2014-08" db="EMBL/GenBank/DDBJ databases">
        <title>Complete genome sequence of Corynebacterium sphenisci CECT 5990(T) (=DSM 44792(T)), isolated from healthy wild penguins.</title>
        <authorList>
            <person name="Ruckert C."/>
            <person name="Albersmeier A."/>
            <person name="Winkler A."/>
            <person name="Kalinowski J."/>
        </authorList>
    </citation>
    <scope>NUCLEOTIDE SEQUENCE [LARGE SCALE GENOMIC DNA]</scope>
    <source>
        <strain evidence="1 2">DSM 44792</strain>
    </source>
</reference>
<evidence type="ECO:0000313" key="2">
    <source>
        <dbReference type="Proteomes" id="UP000185469"/>
    </source>
</evidence>
<proteinExistence type="predicted"/>
<name>A0A1L7CWJ8_9CORY</name>
<sequence length="71" mass="7625">MSISRQFDAWLAERGIVADDTVVPEHPCAQFTGRVAPAEAAEAARRLAAAAETARRLLDEPVAGRGRPPRT</sequence>
<dbReference type="AlphaFoldDB" id="A0A1L7CWJ8"/>
<dbReference type="OrthoDB" id="4413861at2"/>
<dbReference type="Proteomes" id="UP000185469">
    <property type="component" value="Chromosome"/>
</dbReference>
<dbReference type="RefSeq" id="WP_075691439.1">
    <property type="nucleotide sequence ID" value="NZ_CP009248.1"/>
</dbReference>
<protein>
    <submittedName>
        <fullName evidence="1">Uncharacterized protein</fullName>
    </submittedName>
</protein>
<dbReference type="EMBL" id="CP009248">
    <property type="protein sequence ID" value="APT90214.1"/>
    <property type="molecule type" value="Genomic_DNA"/>
</dbReference>